<dbReference type="AlphaFoldDB" id="A0A0T9NPI6"/>
<gene>
    <name evidence="1" type="primary">mazF</name>
    <name evidence="1" type="ORF">ERS008472_00925</name>
</gene>
<dbReference type="GO" id="GO:0004521">
    <property type="term" value="F:RNA endonuclease activity"/>
    <property type="evidence" value="ECO:0007669"/>
    <property type="project" value="TreeGrafter"/>
</dbReference>
<keyword evidence="2" id="KW-1185">Reference proteome</keyword>
<protein>
    <submittedName>
        <fullName evidence="1">mRNA interferase MazF</fullName>
        <ecNumber evidence="1">3.1.-.-</ecNumber>
    </submittedName>
</protein>
<organism evidence="1 2">
    <name type="scientific">Yersinia thracica</name>
    <dbReference type="NCBI Taxonomy" id="2890319"/>
    <lineage>
        <taxon>Bacteria</taxon>
        <taxon>Pseudomonadati</taxon>
        <taxon>Pseudomonadota</taxon>
        <taxon>Gammaproteobacteria</taxon>
        <taxon>Enterobacterales</taxon>
        <taxon>Yersiniaceae</taxon>
        <taxon>Yersinia</taxon>
    </lineage>
</organism>
<dbReference type="PANTHER" id="PTHR33988">
    <property type="entry name" value="ENDORIBONUCLEASE MAZF-RELATED"/>
    <property type="match status" value="1"/>
</dbReference>
<dbReference type="GO" id="GO:0006402">
    <property type="term" value="P:mRNA catabolic process"/>
    <property type="evidence" value="ECO:0007669"/>
    <property type="project" value="TreeGrafter"/>
</dbReference>
<dbReference type="SUPFAM" id="SSF50118">
    <property type="entry name" value="Cell growth inhibitor/plasmid maintenance toxic component"/>
    <property type="match status" value="1"/>
</dbReference>
<dbReference type="InterPro" id="IPR011067">
    <property type="entry name" value="Plasmid_toxin/cell-grow_inhib"/>
</dbReference>
<sequence>MYIPKRGDICWLDFEPTKGKEIGKYRPALILSHETYNRLTGLVMCCPVSSSVRGSPTEVPVTNLDTPCVVATTLIQTFDWRQRKAKFLVESESGLYDEVLARLIPLIGGEHLLSSRGLSK</sequence>
<dbReference type="InterPro" id="IPR003477">
    <property type="entry name" value="PemK-like"/>
</dbReference>
<dbReference type="GO" id="GO:0003677">
    <property type="term" value="F:DNA binding"/>
    <property type="evidence" value="ECO:0007669"/>
    <property type="project" value="InterPro"/>
</dbReference>
<evidence type="ECO:0000313" key="1">
    <source>
        <dbReference type="EMBL" id="CNH23362.1"/>
    </source>
</evidence>
<keyword evidence="1" id="KW-0378">Hydrolase</keyword>
<proteinExistence type="predicted"/>
<name>A0A0T9NPI6_9GAMM</name>
<dbReference type="GO" id="GO:0016787">
    <property type="term" value="F:hydrolase activity"/>
    <property type="evidence" value="ECO:0007669"/>
    <property type="project" value="UniProtKB-KW"/>
</dbReference>
<reference evidence="2" key="1">
    <citation type="submission" date="2015-03" db="EMBL/GenBank/DDBJ databases">
        <authorList>
            <consortium name="Pathogen Informatics"/>
            <person name="Murphy D."/>
        </authorList>
    </citation>
    <scope>NUCLEOTIDE SEQUENCE [LARGE SCALE GENOMIC DNA]</scope>
    <source>
        <strain evidence="2">IP6945</strain>
    </source>
</reference>
<dbReference type="GO" id="GO:0016075">
    <property type="term" value="P:rRNA catabolic process"/>
    <property type="evidence" value="ECO:0007669"/>
    <property type="project" value="TreeGrafter"/>
</dbReference>
<dbReference type="RefSeq" id="WP_050112944.1">
    <property type="nucleotide sequence ID" value="NZ_CABHXQ010000023.1"/>
</dbReference>
<dbReference type="EMBL" id="CQAW01000003">
    <property type="protein sequence ID" value="CNH23362.1"/>
    <property type="molecule type" value="Genomic_DNA"/>
</dbReference>
<dbReference type="EC" id="3.1.-.-" evidence="1"/>
<dbReference type="Proteomes" id="UP000041882">
    <property type="component" value="Unassembled WGS sequence"/>
</dbReference>
<dbReference type="Gene3D" id="2.30.30.110">
    <property type="match status" value="1"/>
</dbReference>
<evidence type="ECO:0000313" key="2">
    <source>
        <dbReference type="Proteomes" id="UP000041882"/>
    </source>
</evidence>
<dbReference type="Pfam" id="PF02452">
    <property type="entry name" value="PemK_toxin"/>
    <property type="match status" value="1"/>
</dbReference>
<accession>A0A0T9NPI6</accession>
<dbReference type="PANTHER" id="PTHR33988:SF3">
    <property type="entry name" value="ENDORIBONUCLEASE TOXIN CHPB-RELATED"/>
    <property type="match status" value="1"/>
</dbReference>